<dbReference type="Proteomes" id="UP000235392">
    <property type="component" value="Unassembled WGS sequence"/>
</dbReference>
<dbReference type="EMBL" id="PGCI01000557">
    <property type="protein sequence ID" value="PLW25232.1"/>
    <property type="molecule type" value="Genomic_DNA"/>
</dbReference>
<proteinExistence type="predicted"/>
<feature type="non-terminal residue" evidence="1">
    <location>
        <position position="1"/>
    </location>
</feature>
<name>A0A2N5TI97_9BASI</name>
<evidence type="ECO:0000313" key="2">
    <source>
        <dbReference type="Proteomes" id="UP000235392"/>
    </source>
</evidence>
<comment type="caution">
    <text evidence="1">The sequence shown here is derived from an EMBL/GenBank/DDBJ whole genome shotgun (WGS) entry which is preliminary data.</text>
</comment>
<protein>
    <submittedName>
        <fullName evidence="1">Uncharacterized protein</fullName>
    </submittedName>
</protein>
<reference evidence="1 2" key="1">
    <citation type="submission" date="2017-11" db="EMBL/GenBank/DDBJ databases">
        <title>De novo assembly and phasing of dikaryotic genomes from two isolates of Puccinia coronata f. sp. avenae, the causal agent of oat crown rust.</title>
        <authorList>
            <person name="Miller M.E."/>
            <person name="Zhang Y."/>
            <person name="Omidvar V."/>
            <person name="Sperschneider J."/>
            <person name="Schwessinger B."/>
            <person name="Raley C."/>
            <person name="Palmer J.M."/>
            <person name="Garnica D."/>
            <person name="Upadhyaya N."/>
            <person name="Rathjen J."/>
            <person name="Taylor J.M."/>
            <person name="Park R.F."/>
            <person name="Dodds P.N."/>
            <person name="Hirsch C.D."/>
            <person name="Kianian S.F."/>
            <person name="Figueroa M."/>
        </authorList>
    </citation>
    <scope>NUCLEOTIDE SEQUENCE [LARGE SCALE GENOMIC DNA]</scope>
    <source>
        <strain evidence="1">12SD80</strain>
    </source>
</reference>
<sequence>FFLRIDKQPTTSNSRFRTSAILNQPSIVFYLLIHPNTRRELIEVSSGGATKLTSGGLFNFTIPIRSTNINFTVLVRIEF</sequence>
<evidence type="ECO:0000313" key="1">
    <source>
        <dbReference type="EMBL" id="PLW25232.1"/>
    </source>
</evidence>
<gene>
    <name evidence="1" type="ORF">PCASD_25304</name>
</gene>
<organism evidence="1 2">
    <name type="scientific">Puccinia coronata f. sp. avenae</name>
    <dbReference type="NCBI Taxonomy" id="200324"/>
    <lineage>
        <taxon>Eukaryota</taxon>
        <taxon>Fungi</taxon>
        <taxon>Dikarya</taxon>
        <taxon>Basidiomycota</taxon>
        <taxon>Pucciniomycotina</taxon>
        <taxon>Pucciniomycetes</taxon>
        <taxon>Pucciniales</taxon>
        <taxon>Pucciniaceae</taxon>
        <taxon>Puccinia</taxon>
    </lineage>
</organism>
<accession>A0A2N5TI97</accession>
<dbReference type="AlphaFoldDB" id="A0A2N5TI97"/>